<reference evidence="3 4" key="1">
    <citation type="journal article" date="2018" name="PLoS ONE">
        <title>The draft genome of Kipferlia bialata reveals reductive genome evolution in fornicate parasites.</title>
        <authorList>
            <person name="Tanifuji G."/>
            <person name="Takabayashi S."/>
            <person name="Kume K."/>
            <person name="Takagi M."/>
            <person name="Nakayama T."/>
            <person name="Kamikawa R."/>
            <person name="Inagaki Y."/>
            <person name="Hashimoto T."/>
        </authorList>
    </citation>
    <scope>NUCLEOTIDE SEQUENCE [LARGE SCALE GENOMIC DNA]</scope>
    <source>
        <strain evidence="3">NY0173</strain>
    </source>
</reference>
<dbReference type="EMBL" id="BDIP01006724">
    <property type="protein sequence ID" value="GCA64266.1"/>
    <property type="molecule type" value="Genomic_DNA"/>
</dbReference>
<keyword evidence="1" id="KW-0436">Ligase</keyword>
<accession>A0A391NW99</accession>
<dbReference type="InterPro" id="IPR036599">
    <property type="entry name" value="DNA_ligase_N_sf"/>
</dbReference>
<feature type="domain" description="DNA ligase ATP-dependent N-terminal" evidence="2">
    <location>
        <begin position="3"/>
        <end position="45"/>
    </location>
</feature>
<feature type="non-terminal residue" evidence="3">
    <location>
        <position position="1"/>
    </location>
</feature>
<dbReference type="Gene3D" id="1.10.3260.10">
    <property type="entry name" value="DNA ligase, ATP-dependent, N-terminal domain"/>
    <property type="match status" value="1"/>
</dbReference>
<evidence type="ECO:0000313" key="3">
    <source>
        <dbReference type="EMBL" id="GCA64266.1"/>
    </source>
</evidence>
<dbReference type="GO" id="GO:0003677">
    <property type="term" value="F:DNA binding"/>
    <property type="evidence" value="ECO:0007669"/>
    <property type="project" value="InterPro"/>
</dbReference>
<comment type="caution">
    <text evidence="3">The sequence shown here is derived from an EMBL/GenBank/DDBJ whole genome shotgun (WGS) entry which is preliminary data.</text>
</comment>
<evidence type="ECO:0000259" key="2">
    <source>
        <dbReference type="Pfam" id="PF04675"/>
    </source>
</evidence>
<dbReference type="AlphaFoldDB" id="A0A391NW99"/>
<dbReference type="GO" id="GO:0006310">
    <property type="term" value="P:DNA recombination"/>
    <property type="evidence" value="ECO:0007669"/>
    <property type="project" value="InterPro"/>
</dbReference>
<organism evidence="3 4">
    <name type="scientific">Kipferlia bialata</name>
    <dbReference type="NCBI Taxonomy" id="797122"/>
    <lineage>
        <taxon>Eukaryota</taxon>
        <taxon>Metamonada</taxon>
        <taxon>Carpediemonas-like organisms</taxon>
        <taxon>Kipferlia</taxon>
    </lineage>
</organism>
<dbReference type="Pfam" id="PF04675">
    <property type="entry name" value="DNA_ligase_A_N"/>
    <property type="match status" value="1"/>
</dbReference>
<sequence>MHAKKDLIKQMLSMCGDGAETRFLVRFLQVKLRCGLQEKSVLNALGSAYYMVEKQMGKKMKPNRETSLQECVNRAYSLSLSL</sequence>
<keyword evidence="4" id="KW-1185">Reference proteome</keyword>
<evidence type="ECO:0000313" key="4">
    <source>
        <dbReference type="Proteomes" id="UP000265618"/>
    </source>
</evidence>
<gene>
    <name evidence="3" type="ORF">KIPB_013775</name>
</gene>
<evidence type="ECO:0000256" key="1">
    <source>
        <dbReference type="ARBA" id="ARBA00022598"/>
    </source>
</evidence>
<dbReference type="GO" id="GO:0006281">
    <property type="term" value="P:DNA repair"/>
    <property type="evidence" value="ECO:0007669"/>
    <property type="project" value="InterPro"/>
</dbReference>
<dbReference type="Proteomes" id="UP000265618">
    <property type="component" value="Unassembled WGS sequence"/>
</dbReference>
<dbReference type="SUPFAM" id="SSF117018">
    <property type="entry name" value="ATP-dependent DNA ligase DNA-binding domain"/>
    <property type="match status" value="1"/>
</dbReference>
<protein>
    <recommendedName>
        <fullName evidence="2">DNA ligase ATP-dependent N-terminal domain-containing protein</fullName>
    </recommendedName>
</protein>
<dbReference type="OrthoDB" id="206088at2759"/>
<proteinExistence type="predicted"/>
<name>A0A391NW99_9EUKA</name>
<dbReference type="InterPro" id="IPR012308">
    <property type="entry name" value="DNA_ligase_ATP-dep_N"/>
</dbReference>
<dbReference type="GO" id="GO:0003910">
    <property type="term" value="F:DNA ligase (ATP) activity"/>
    <property type="evidence" value="ECO:0007669"/>
    <property type="project" value="InterPro"/>
</dbReference>